<dbReference type="KEGG" id="pana:BBH88_17875"/>
<organism evidence="2 3">
    <name type="scientific">Planococcus antarcticus DSM 14505</name>
    <dbReference type="NCBI Taxonomy" id="1185653"/>
    <lineage>
        <taxon>Bacteria</taxon>
        <taxon>Bacillati</taxon>
        <taxon>Bacillota</taxon>
        <taxon>Bacilli</taxon>
        <taxon>Bacillales</taxon>
        <taxon>Caryophanaceae</taxon>
        <taxon>Planococcus</taxon>
    </lineage>
</organism>
<reference evidence="4" key="2">
    <citation type="submission" date="2016-07" db="EMBL/GenBank/DDBJ databases">
        <authorList>
            <person name="See-Too W.S."/>
        </authorList>
    </citation>
    <scope>NUCLEOTIDE SEQUENCE [LARGE SCALE GENOMIC DNA]</scope>
    <source>
        <strain evidence="4">DSM 14505</strain>
    </source>
</reference>
<reference evidence="2 3" key="1">
    <citation type="journal article" date="2012" name="J. Bacteriol.">
        <title>Genome Sequence of the Antarctic Psychrophile Bacterium Planococcus antarcticus DSM 14505.</title>
        <authorList>
            <person name="Margolles A."/>
            <person name="Gueimonde M."/>
            <person name="Sanchez B."/>
        </authorList>
    </citation>
    <scope>NUCLEOTIDE SEQUENCE [LARGE SCALE GENOMIC DNA]</scope>
    <source>
        <strain evidence="2 3">DSM 14505</strain>
    </source>
</reference>
<name>A0A1C7DK71_9BACL</name>
<evidence type="ECO:0000313" key="1">
    <source>
        <dbReference type="EMBL" id="ANU11989.1"/>
    </source>
</evidence>
<protein>
    <recommendedName>
        <fullName evidence="5">PIN domain-containing protein</fullName>
    </recommendedName>
</protein>
<dbReference type="Proteomes" id="UP000004725">
    <property type="component" value="Unassembled WGS sequence"/>
</dbReference>
<dbReference type="Proteomes" id="UP000092661">
    <property type="component" value="Chromosome"/>
</dbReference>
<dbReference type="EMBL" id="AJYB01000010">
    <property type="protein sequence ID" value="EIM07970.1"/>
    <property type="molecule type" value="Genomic_DNA"/>
</dbReference>
<dbReference type="AlphaFoldDB" id="A0A1C7DK71"/>
<evidence type="ECO:0000313" key="4">
    <source>
        <dbReference type="Proteomes" id="UP000092661"/>
    </source>
</evidence>
<evidence type="ECO:0000313" key="3">
    <source>
        <dbReference type="Proteomes" id="UP000004725"/>
    </source>
</evidence>
<evidence type="ECO:0008006" key="5">
    <source>
        <dbReference type="Google" id="ProtNLM"/>
    </source>
</evidence>
<reference evidence="1" key="3">
    <citation type="submission" date="2016-10" db="EMBL/GenBank/DDBJ databases">
        <authorList>
            <person name="See-Too W.S."/>
        </authorList>
    </citation>
    <scope>NUCLEOTIDE SEQUENCE</scope>
    <source>
        <strain evidence="1">DSM 14505</strain>
    </source>
</reference>
<dbReference type="EMBL" id="CP016534">
    <property type="protein sequence ID" value="ANU11989.1"/>
    <property type="molecule type" value="Genomic_DNA"/>
</dbReference>
<dbReference type="OrthoDB" id="2584999at2"/>
<evidence type="ECO:0000313" key="2">
    <source>
        <dbReference type="EMBL" id="EIM07970.1"/>
    </source>
</evidence>
<keyword evidence="4" id="KW-1185">Reference proteome</keyword>
<dbReference type="RefSeq" id="WP_006828560.1">
    <property type="nucleotide sequence ID" value="NZ_AJYB01000010.1"/>
</dbReference>
<gene>
    <name evidence="2" type="ORF">A1A1_02722</name>
    <name evidence="1" type="ORF">BBH88_17875</name>
</gene>
<proteinExistence type="predicted"/>
<accession>A0A1C7DK71</accession>
<sequence length="63" mass="7233">MAEFKQYTIDTNFFRYHANNNGDNKLSKAAVLFWKAAKEEIEKGEAVILVLAEVIRELENAET</sequence>